<protein>
    <submittedName>
        <fullName evidence="1">Uncharacterized protein</fullName>
    </submittedName>
</protein>
<dbReference type="Proteomes" id="UP000309186">
    <property type="component" value="Unassembled WGS sequence"/>
</dbReference>
<proteinExistence type="predicted"/>
<organism evidence="1 2">
    <name type="scientific">Pseudoalteromonas phenolica</name>
    <dbReference type="NCBI Taxonomy" id="161398"/>
    <lineage>
        <taxon>Bacteria</taxon>
        <taxon>Pseudomonadati</taxon>
        <taxon>Pseudomonadota</taxon>
        <taxon>Gammaproteobacteria</taxon>
        <taxon>Alteromonadales</taxon>
        <taxon>Pseudoalteromonadaceae</taxon>
        <taxon>Pseudoalteromonas</taxon>
    </lineage>
</organism>
<dbReference type="AlphaFoldDB" id="A0A5R9Q0Z1"/>
<gene>
    <name evidence="1" type="ORF">C1E24_14125</name>
</gene>
<dbReference type="OrthoDB" id="3314392at2"/>
<evidence type="ECO:0000313" key="1">
    <source>
        <dbReference type="EMBL" id="TLX46494.1"/>
    </source>
</evidence>
<comment type="caution">
    <text evidence="1">The sequence shown here is derived from an EMBL/GenBank/DDBJ whole genome shotgun (WGS) entry which is preliminary data.</text>
</comment>
<reference evidence="1 2" key="1">
    <citation type="submission" date="2018-01" db="EMBL/GenBank/DDBJ databases">
        <title>Co-occurrence of chitin degradation, pigmentation and bioactivity in marine Pseudoalteromonas.</title>
        <authorList>
            <person name="Paulsen S."/>
            <person name="Gram L."/>
            <person name="Machado H."/>
        </authorList>
    </citation>
    <scope>NUCLEOTIDE SEQUENCE [LARGE SCALE GENOMIC DNA]</scope>
    <source>
        <strain evidence="1 2">S3663</strain>
    </source>
</reference>
<sequence>MLDFELGILAAISNLTMLPFLFNSKNGITEYQKQQVVKDPINHLTFNDNVLNIGSDSLPVQQIRKVAMDTCGETSFFSLPYNQIKPGVVPAFEFPSEQFEDLKSHLKSGLPETVIFIS</sequence>
<dbReference type="EMBL" id="PPSW01000022">
    <property type="protein sequence ID" value="TLX46494.1"/>
    <property type="molecule type" value="Genomic_DNA"/>
</dbReference>
<name>A0A5R9Q0Z1_9GAMM</name>
<evidence type="ECO:0000313" key="2">
    <source>
        <dbReference type="Proteomes" id="UP000309186"/>
    </source>
</evidence>
<dbReference type="RefSeq" id="WP_138482478.1">
    <property type="nucleotide sequence ID" value="NZ_PPSW01000022.1"/>
</dbReference>
<accession>A0A5R9Q0Z1</accession>